<keyword evidence="2" id="KW-0472">Membrane</keyword>
<protein>
    <submittedName>
        <fullName evidence="3">Uncharacterized protein</fullName>
    </submittedName>
</protein>
<organism evidence="3 4">
    <name type="scientific">Prymnesium parvum</name>
    <name type="common">Toxic golden alga</name>
    <dbReference type="NCBI Taxonomy" id="97485"/>
    <lineage>
        <taxon>Eukaryota</taxon>
        <taxon>Haptista</taxon>
        <taxon>Haptophyta</taxon>
        <taxon>Prymnesiophyceae</taxon>
        <taxon>Prymnesiales</taxon>
        <taxon>Prymnesiaceae</taxon>
        <taxon>Prymnesium</taxon>
    </lineage>
</organism>
<evidence type="ECO:0000313" key="4">
    <source>
        <dbReference type="Proteomes" id="UP001515480"/>
    </source>
</evidence>
<name>A0AB34IDN7_PRYPA</name>
<keyword evidence="2" id="KW-0812">Transmembrane</keyword>
<gene>
    <name evidence="3" type="ORF">AB1Y20_016267</name>
</gene>
<feature type="region of interest" description="Disordered" evidence="1">
    <location>
        <begin position="242"/>
        <end position="264"/>
    </location>
</feature>
<reference evidence="3 4" key="1">
    <citation type="journal article" date="2024" name="Science">
        <title>Giant polyketide synthase enzymes in the biosynthesis of giant marine polyether toxins.</title>
        <authorList>
            <person name="Fallon T.R."/>
            <person name="Shende V.V."/>
            <person name="Wierzbicki I.H."/>
            <person name="Pendleton A.L."/>
            <person name="Watervoot N.F."/>
            <person name="Auber R.P."/>
            <person name="Gonzalez D.J."/>
            <person name="Wisecaver J.H."/>
            <person name="Moore B.S."/>
        </authorList>
    </citation>
    <scope>NUCLEOTIDE SEQUENCE [LARGE SCALE GENOMIC DNA]</scope>
    <source>
        <strain evidence="3 4">12B1</strain>
    </source>
</reference>
<sequence>MSPPICFSKSVDLNQTLQNGSPLLPDGTSFSRVLYMIGTLPDVRKVVSAAPPSSAPLEALALGLHHSLRAKLPHPRRRAATNCLPSAAATLCCTSALLHLPPAPPPLSFPFPLLTLPAPQLCASPRPDLLLLGPNASAARLSACGAPRFLAVPPAAADATAWLARAEYALFLRQGATARMRPQCELVGCRPEAAFRRDRPSGPKGGWAIFRRVDAAPQERFTSRHFRQLHQRYLLRFEREGAPKAEGKAAKGSGKGGKGRRHRRGNGVPSISVLLAWAFAVVFCAACAVATLSFVVNVDDFCIDTEVDHTQRQSRGMVFFPTRATV</sequence>
<dbReference type="EMBL" id="JBGBPQ010000029">
    <property type="protein sequence ID" value="KAL1496305.1"/>
    <property type="molecule type" value="Genomic_DNA"/>
</dbReference>
<dbReference type="Proteomes" id="UP001515480">
    <property type="component" value="Unassembled WGS sequence"/>
</dbReference>
<dbReference type="AlphaFoldDB" id="A0AB34IDN7"/>
<comment type="caution">
    <text evidence="3">The sequence shown here is derived from an EMBL/GenBank/DDBJ whole genome shotgun (WGS) entry which is preliminary data.</text>
</comment>
<accession>A0AB34IDN7</accession>
<feature type="transmembrane region" description="Helical" evidence="2">
    <location>
        <begin position="271"/>
        <end position="296"/>
    </location>
</feature>
<evidence type="ECO:0000256" key="2">
    <source>
        <dbReference type="SAM" id="Phobius"/>
    </source>
</evidence>
<evidence type="ECO:0000313" key="3">
    <source>
        <dbReference type="EMBL" id="KAL1496305.1"/>
    </source>
</evidence>
<keyword evidence="4" id="KW-1185">Reference proteome</keyword>
<proteinExistence type="predicted"/>
<keyword evidence="2" id="KW-1133">Transmembrane helix</keyword>
<evidence type="ECO:0000256" key="1">
    <source>
        <dbReference type="SAM" id="MobiDB-lite"/>
    </source>
</evidence>